<evidence type="ECO:0000256" key="5">
    <source>
        <dbReference type="ARBA" id="ARBA00022801"/>
    </source>
</evidence>
<keyword evidence="2 7" id="KW-0540">Nuclease</keyword>
<evidence type="ECO:0000256" key="3">
    <source>
        <dbReference type="ARBA" id="ARBA00022723"/>
    </source>
</evidence>
<dbReference type="EC" id="3.1.-.-" evidence="7"/>
<name>A0ABX8B2T1_9BACT</name>
<keyword evidence="7" id="KW-0698">rRNA processing</keyword>
<dbReference type="HAMAP" id="MF_00009">
    <property type="entry name" value="Endoribonucl_YbeY"/>
    <property type="match status" value="1"/>
</dbReference>
<feature type="binding site" evidence="7">
    <location>
        <position position="135"/>
    </location>
    <ligand>
        <name>Zn(2+)</name>
        <dbReference type="ChEBI" id="CHEBI:29105"/>
        <note>catalytic</note>
    </ligand>
</feature>
<sequence length="176" mass="19848">MVHVVNRQRHERLDRAGLAQLAQATLEAVLGPRLAAAVDVNLVFIGDTAMRRLNHTYRGVDAPTDVLSFVHLELPSPYTHRPAQRETWFFSQPATGLNGERPLLGEVIISTPTARRYAERHALTCAEEIQRLVIHGIIHLCGYDHETDTGQMTRLERRLRRRFLPAATNALPAHQP</sequence>
<comment type="similarity">
    <text evidence="1 7">Belongs to the endoribonuclease YbeY family.</text>
</comment>
<dbReference type="PANTHER" id="PTHR46986">
    <property type="entry name" value="ENDORIBONUCLEASE YBEY, CHLOROPLASTIC"/>
    <property type="match status" value="1"/>
</dbReference>
<evidence type="ECO:0000256" key="4">
    <source>
        <dbReference type="ARBA" id="ARBA00022759"/>
    </source>
</evidence>
<keyword evidence="4 7" id="KW-0255">Endonuclease</keyword>
<evidence type="ECO:0000313" key="9">
    <source>
        <dbReference type="Proteomes" id="UP000677668"/>
    </source>
</evidence>
<protein>
    <recommendedName>
        <fullName evidence="7">Endoribonuclease YbeY</fullName>
        <ecNumber evidence="7">3.1.-.-</ecNumber>
    </recommendedName>
</protein>
<proteinExistence type="inferred from homology"/>
<evidence type="ECO:0000256" key="7">
    <source>
        <dbReference type="HAMAP-Rule" id="MF_00009"/>
    </source>
</evidence>
<reference evidence="8 9" key="1">
    <citation type="submission" date="2021-03" db="EMBL/GenBank/DDBJ databases">
        <title>Genomic and phenotypic characterization of Chloracidobacterium isolates provides evidence for multiple species.</title>
        <authorList>
            <person name="Saini M.K."/>
            <person name="Costas A.M.G."/>
            <person name="Tank M."/>
            <person name="Bryant D.A."/>
        </authorList>
    </citation>
    <scope>NUCLEOTIDE SEQUENCE [LARGE SCALE GENOMIC DNA]</scope>
    <source>
        <strain evidence="8 9">N</strain>
    </source>
</reference>
<gene>
    <name evidence="7 8" type="primary">ybeY</name>
    <name evidence="8" type="ORF">J8C05_10580</name>
</gene>
<dbReference type="Gene3D" id="3.40.390.30">
    <property type="entry name" value="Metalloproteases ('zincins'), catalytic domain"/>
    <property type="match status" value="1"/>
</dbReference>
<dbReference type="EMBL" id="CP072642">
    <property type="protein sequence ID" value="QUV93794.1"/>
    <property type="molecule type" value="Genomic_DNA"/>
</dbReference>
<comment type="cofactor">
    <cofactor evidence="7">
        <name>Zn(2+)</name>
        <dbReference type="ChEBI" id="CHEBI:29105"/>
    </cofactor>
    <text evidence="7">Binds 1 zinc ion.</text>
</comment>
<keyword evidence="9" id="KW-1185">Reference proteome</keyword>
<evidence type="ECO:0000313" key="8">
    <source>
        <dbReference type="EMBL" id="QUV93794.1"/>
    </source>
</evidence>
<evidence type="ECO:0000256" key="6">
    <source>
        <dbReference type="ARBA" id="ARBA00022833"/>
    </source>
</evidence>
<organism evidence="8 9">
    <name type="scientific">Chloracidobacterium sp. N</name>
    <dbReference type="NCBI Taxonomy" id="2821540"/>
    <lineage>
        <taxon>Bacteria</taxon>
        <taxon>Pseudomonadati</taxon>
        <taxon>Acidobacteriota</taxon>
        <taxon>Terriglobia</taxon>
        <taxon>Terriglobales</taxon>
        <taxon>Acidobacteriaceae</taxon>
        <taxon>Chloracidobacterium</taxon>
        <taxon>Chloracidobacterium aggregatum</taxon>
    </lineage>
</organism>
<comment type="subcellular location">
    <subcellularLocation>
        <location evidence="7">Cytoplasm</location>
    </subcellularLocation>
</comment>
<dbReference type="SUPFAM" id="SSF55486">
    <property type="entry name" value="Metalloproteases ('zincins'), catalytic domain"/>
    <property type="match status" value="1"/>
</dbReference>
<dbReference type="PANTHER" id="PTHR46986:SF1">
    <property type="entry name" value="ENDORIBONUCLEASE YBEY, CHLOROPLASTIC"/>
    <property type="match status" value="1"/>
</dbReference>
<keyword evidence="7" id="KW-0690">Ribosome biogenesis</keyword>
<dbReference type="InterPro" id="IPR023091">
    <property type="entry name" value="MetalPrtase_cat_dom_sf_prd"/>
</dbReference>
<comment type="function">
    <text evidence="7">Single strand-specific metallo-endoribonuclease involved in late-stage 70S ribosome quality control and in maturation of the 3' terminus of the 16S rRNA.</text>
</comment>
<dbReference type="Pfam" id="PF02130">
    <property type="entry name" value="YbeY"/>
    <property type="match status" value="1"/>
</dbReference>
<dbReference type="RefSeq" id="WP_211422136.1">
    <property type="nucleotide sequence ID" value="NZ_CP072642.1"/>
</dbReference>
<dbReference type="NCBIfam" id="TIGR00043">
    <property type="entry name" value="rRNA maturation RNase YbeY"/>
    <property type="match status" value="1"/>
</dbReference>
<evidence type="ECO:0000256" key="1">
    <source>
        <dbReference type="ARBA" id="ARBA00010875"/>
    </source>
</evidence>
<keyword evidence="5 7" id="KW-0378">Hydrolase</keyword>
<evidence type="ECO:0000256" key="2">
    <source>
        <dbReference type="ARBA" id="ARBA00022722"/>
    </source>
</evidence>
<keyword evidence="7" id="KW-0963">Cytoplasm</keyword>
<keyword evidence="3 7" id="KW-0479">Metal-binding</keyword>
<keyword evidence="6 7" id="KW-0862">Zinc</keyword>
<dbReference type="Proteomes" id="UP000677668">
    <property type="component" value="Chromosome 1"/>
</dbReference>
<feature type="binding site" evidence="7">
    <location>
        <position position="139"/>
    </location>
    <ligand>
        <name>Zn(2+)</name>
        <dbReference type="ChEBI" id="CHEBI:29105"/>
        <note>catalytic</note>
    </ligand>
</feature>
<feature type="binding site" evidence="7">
    <location>
        <position position="145"/>
    </location>
    <ligand>
        <name>Zn(2+)</name>
        <dbReference type="ChEBI" id="CHEBI:29105"/>
        <note>catalytic</note>
    </ligand>
</feature>
<dbReference type="InterPro" id="IPR002036">
    <property type="entry name" value="YbeY"/>
</dbReference>
<accession>A0ABX8B2T1</accession>